<keyword evidence="4" id="KW-1185">Reference proteome</keyword>
<evidence type="ECO:0000313" key="3">
    <source>
        <dbReference type="EMBL" id="GEL53842.1"/>
    </source>
</evidence>
<protein>
    <recommendedName>
        <fullName evidence="2">Helix-turn-helix domain-containing protein</fullName>
    </recommendedName>
</protein>
<gene>
    <name evidence="3" type="ORF">ABO01nite_18490</name>
</gene>
<proteinExistence type="predicted"/>
<evidence type="ECO:0000256" key="1">
    <source>
        <dbReference type="SAM" id="MobiDB-lite"/>
    </source>
</evidence>
<accession>A0AAN4R3Q0</accession>
<dbReference type="SUPFAM" id="SSF46955">
    <property type="entry name" value="Putative DNA-binding domain"/>
    <property type="match status" value="1"/>
</dbReference>
<feature type="domain" description="Helix-turn-helix" evidence="2">
    <location>
        <begin position="8"/>
        <end position="55"/>
    </location>
</feature>
<dbReference type="RefSeq" id="WP_171840671.1">
    <property type="nucleotide sequence ID" value="NZ_BAPU01000022.1"/>
</dbReference>
<feature type="region of interest" description="Disordered" evidence="1">
    <location>
        <begin position="76"/>
        <end position="102"/>
    </location>
</feature>
<dbReference type="EMBL" id="BJVS01000005">
    <property type="protein sequence ID" value="GEL53842.1"/>
    <property type="molecule type" value="Genomic_DNA"/>
</dbReference>
<comment type="caution">
    <text evidence="3">The sequence shown here is derived from an EMBL/GenBank/DDBJ whole genome shotgun (WGS) entry which is preliminary data.</text>
</comment>
<dbReference type="GO" id="GO:0003677">
    <property type="term" value="F:DNA binding"/>
    <property type="evidence" value="ECO:0007669"/>
    <property type="project" value="InterPro"/>
</dbReference>
<sequence length="102" mass="11303">MGAGLPRLLTVKKAASEIDVCPETVRRAIRAGKLAAYRRPGGYRVSTTDLQAYMDTYHCPASEMISPTWNYVAANGRSSGGKKDRENDFRLAQRTRNALAKR</sequence>
<evidence type="ECO:0000259" key="2">
    <source>
        <dbReference type="Pfam" id="PF12728"/>
    </source>
</evidence>
<organism evidence="3 4">
    <name type="scientific">Asaia bogorensis NBRC 16594</name>
    <dbReference type="NCBI Taxonomy" id="1231624"/>
    <lineage>
        <taxon>Bacteria</taxon>
        <taxon>Pseudomonadati</taxon>
        <taxon>Pseudomonadota</taxon>
        <taxon>Alphaproteobacteria</taxon>
        <taxon>Acetobacterales</taxon>
        <taxon>Acetobacteraceae</taxon>
        <taxon>Asaia</taxon>
    </lineage>
</organism>
<feature type="compositionally biased region" description="Basic and acidic residues" evidence="1">
    <location>
        <begin position="81"/>
        <end position="91"/>
    </location>
</feature>
<dbReference type="InterPro" id="IPR010093">
    <property type="entry name" value="SinI_DNA-bd"/>
</dbReference>
<evidence type="ECO:0000313" key="4">
    <source>
        <dbReference type="Proteomes" id="UP000321287"/>
    </source>
</evidence>
<dbReference type="Proteomes" id="UP000321287">
    <property type="component" value="Unassembled WGS sequence"/>
</dbReference>
<dbReference type="NCBIfam" id="TIGR01764">
    <property type="entry name" value="excise"/>
    <property type="match status" value="1"/>
</dbReference>
<dbReference type="KEGG" id="abg:Asbog_01387"/>
<dbReference type="InterPro" id="IPR041657">
    <property type="entry name" value="HTH_17"/>
</dbReference>
<dbReference type="AlphaFoldDB" id="A0AAN4R3Q0"/>
<dbReference type="Pfam" id="PF12728">
    <property type="entry name" value="HTH_17"/>
    <property type="match status" value="1"/>
</dbReference>
<dbReference type="Gene3D" id="1.10.1660.10">
    <property type="match status" value="1"/>
</dbReference>
<name>A0AAN4R3Q0_9PROT</name>
<dbReference type="InterPro" id="IPR009061">
    <property type="entry name" value="DNA-bd_dom_put_sf"/>
</dbReference>
<reference evidence="3 4" key="1">
    <citation type="submission" date="2019-07" db="EMBL/GenBank/DDBJ databases">
        <title>Whole genome shotgun sequence of Asaia bogorensis NBRC 16594.</title>
        <authorList>
            <person name="Hosoyama A."/>
            <person name="Uohara A."/>
            <person name="Ohji S."/>
            <person name="Ichikawa N."/>
        </authorList>
    </citation>
    <scope>NUCLEOTIDE SEQUENCE [LARGE SCALE GENOMIC DNA]</scope>
    <source>
        <strain evidence="3 4">NBRC 16594</strain>
    </source>
</reference>